<evidence type="ECO:0000256" key="8">
    <source>
        <dbReference type="ARBA" id="ARBA00023136"/>
    </source>
</evidence>
<comment type="subcellular location">
    <subcellularLocation>
        <location evidence="1">Mitochondrion membrane</location>
        <topology evidence="1">Multi-pass membrane protein</topology>
    </subcellularLocation>
</comment>
<reference evidence="11 12" key="1">
    <citation type="submission" date="2019-07" db="EMBL/GenBank/DDBJ databases">
        <title>Draft genome assembly of a fouling barnacle, Amphibalanus amphitrite (Darwin, 1854): The first reference genome for Thecostraca.</title>
        <authorList>
            <person name="Kim W."/>
        </authorList>
    </citation>
    <scope>NUCLEOTIDE SEQUENCE [LARGE SCALE GENOMIC DNA]</scope>
    <source>
        <strain evidence="11">SNU_AA5</strain>
        <tissue evidence="11">Soma without cirri and trophi</tissue>
    </source>
</reference>
<evidence type="ECO:0000256" key="3">
    <source>
        <dbReference type="ARBA" id="ARBA00022448"/>
    </source>
</evidence>
<keyword evidence="4 9" id="KW-0812">Transmembrane</keyword>
<keyword evidence="7" id="KW-0496">Mitochondrion</keyword>
<gene>
    <name evidence="11" type="primary">Slc25a45_1</name>
    <name evidence="11" type="ORF">FJT64_002055</name>
</gene>
<evidence type="ECO:0000256" key="5">
    <source>
        <dbReference type="ARBA" id="ARBA00022737"/>
    </source>
</evidence>
<dbReference type="AlphaFoldDB" id="A0A6A4WXF6"/>
<keyword evidence="5" id="KW-0677">Repeat</keyword>
<evidence type="ECO:0000256" key="7">
    <source>
        <dbReference type="ARBA" id="ARBA00023128"/>
    </source>
</evidence>
<evidence type="ECO:0000256" key="1">
    <source>
        <dbReference type="ARBA" id="ARBA00004225"/>
    </source>
</evidence>
<evidence type="ECO:0000256" key="4">
    <source>
        <dbReference type="ARBA" id="ARBA00022692"/>
    </source>
</evidence>
<dbReference type="Gene3D" id="1.50.40.10">
    <property type="entry name" value="Mitochondrial carrier domain"/>
    <property type="match status" value="1"/>
</dbReference>
<dbReference type="InterPro" id="IPR018108">
    <property type="entry name" value="MCP_transmembrane"/>
</dbReference>
<evidence type="ECO:0000256" key="6">
    <source>
        <dbReference type="ARBA" id="ARBA00022989"/>
    </source>
</evidence>
<keyword evidence="6" id="KW-1133">Transmembrane helix</keyword>
<organism evidence="11 12">
    <name type="scientific">Amphibalanus amphitrite</name>
    <name type="common">Striped barnacle</name>
    <name type="synonym">Balanus amphitrite</name>
    <dbReference type="NCBI Taxonomy" id="1232801"/>
    <lineage>
        <taxon>Eukaryota</taxon>
        <taxon>Metazoa</taxon>
        <taxon>Ecdysozoa</taxon>
        <taxon>Arthropoda</taxon>
        <taxon>Crustacea</taxon>
        <taxon>Multicrustacea</taxon>
        <taxon>Cirripedia</taxon>
        <taxon>Thoracica</taxon>
        <taxon>Thoracicalcarea</taxon>
        <taxon>Balanomorpha</taxon>
        <taxon>Balanoidea</taxon>
        <taxon>Balanidae</taxon>
        <taxon>Amphibalaninae</taxon>
        <taxon>Amphibalanus</taxon>
    </lineage>
</organism>
<dbReference type="GO" id="GO:0031966">
    <property type="term" value="C:mitochondrial membrane"/>
    <property type="evidence" value="ECO:0007669"/>
    <property type="project" value="UniProtKB-SubCell"/>
</dbReference>
<name>A0A6A4WXF6_AMPAM</name>
<comment type="caution">
    <text evidence="11">The sequence shown here is derived from an EMBL/GenBank/DDBJ whole genome shotgun (WGS) entry which is preliminary data.</text>
</comment>
<keyword evidence="3 10" id="KW-0813">Transport</keyword>
<dbReference type="OrthoDB" id="1924968at2759"/>
<dbReference type="EMBL" id="VIIS01000359">
    <property type="protein sequence ID" value="KAF0309969.1"/>
    <property type="molecule type" value="Genomic_DNA"/>
</dbReference>
<evidence type="ECO:0000256" key="10">
    <source>
        <dbReference type="RuleBase" id="RU000488"/>
    </source>
</evidence>
<dbReference type="GO" id="GO:0022857">
    <property type="term" value="F:transmembrane transporter activity"/>
    <property type="evidence" value="ECO:0007669"/>
    <property type="project" value="TreeGrafter"/>
</dbReference>
<feature type="repeat" description="Solcar" evidence="9">
    <location>
        <begin position="2"/>
        <end position="83"/>
    </location>
</feature>
<dbReference type="SUPFAM" id="SSF103506">
    <property type="entry name" value="Mitochondrial carrier"/>
    <property type="match status" value="1"/>
</dbReference>
<dbReference type="Proteomes" id="UP000440578">
    <property type="component" value="Unassembled WGS sequence"/>
</dbReference>
<protein>
    <submittedName>
        <fullName evidence="11">Solute carrier family 25 member 45</fullName>
    </submittedName>
</protein>
<keyword evidence="12" id="KW-1185">Reference proteome</keyword>
<sequence length="164" mass="16998">MTSVWHELAAGSVGGMAGILVGHPADTIKVRQQTLGGSPLATLRTTLKHEGTRGLYKGMAFPLVTNGLLNAIYFGAYSGALRGLDWALGGLAGGGSADRPPDTGRLFVAGCVGGVAQLVVATPVDLVKIQLQTRTEGAGWRAHYTTAARGPLGCLAELYRRRGV</sequence>
<evidence type="ECO:0000313" key="12">
    <source>
        <dbReference type="Proteomes" id="UP000440578"/>
    </source>
</evidence>
<dbReference type="InterPro" id="IPR050567">
    <property type="entry name" value="Mitochondrial_Carrier"/>
</dbReference>
<dbReference type="InterPro" id="IPR023395">
    <property type="entry name" value="MCP_dom_sf"/>
</dbReference>
<accession>A0A6A4WXF6</accession>
<evidence type="ECO:0000313" key="11">
    <source>
        <dbReference type="EMBL" id="KAF0309969.1"/>
    </source>
</evidence>
<dbReference type="PANTHER" id="PTHR45624:SF10">
    <property type="entry name" value="SLC (SOLUTE CARRIER) HOMOLOG"/>
    <property type="match status" value="1"/>
</dbReference>
<dbReference type="PANTHER" id="PTHR45624">
    <property type="entry name" value="MITOCHONDRIAL BASIC AMINO ACIDS TRANSPORTER-RELATED"/>
    <property type="match status" value="1"/>
</dbReference>
<proteinExistence type="inferred from homology"/>
<evidence type="ECO:0000256" key="9">
    <source>
        <dbReference type="PROSITE-ProRule" id="PRU00282"/>
    </source>
</evidence>
<dbReference type="PROSITE" id="PS50920">
    <property type="entry name" value="SOLCAR"/>
    <property type="match status" value="2"/>
</dbReference>
<keyword evidence="8 9" id="KW-0472">Membrane</keyword>
<feature type="repeat" description="Solcar" evidence="9">
    <location>
        <begin position="104"/>
        <end position="164"/>
    </location>
</feature>
<dbReference type="Pfam" id="PF00153">
    <property type="entry name" value="Mito_carr"/>
    <property type="match status" value="2"/>
</dbReference>
<comment type="similarity">
    <text evidence="2 10">Belongs to the mitochondrial carrier (TC 2.A.29) family.</text>
</comment>
<evidence type="ECO:0000256" key="2">
    <source>
        <dbReference type="ARBA" id="ARBA00006375"/>
    </source>
</evidence>